<evidence type="ECO:0000313" key="3">
    <source>
        <dbReference type="Proteomes" id="UP000799423"/>
    </source>
</evidence>
<dbReference type="PANTHER" id="PTHR37535:SF4">
    <property type="entry name" value="FLUG DOMAIN-CONTAINING PROTEIN"/>
    <property type="match status" value="1"/>
</dbReference>
<evidence type="ECO:0000313" key="2">
    <source>
        <dbReference type="EMBL" id="KAF2844334.1"/>
    </source>
</evidence>
<name>A0A6A7ANM1_9PLEO</name>
<protein>
    <recommendedName>
        <fullName evidence="1">C2H2-type domain-containing protein</fullName>
    </recommendedName>
</protein>
<sequence length="340" mass="39174">MGHLGSTYEKYYTPTHIARDFQSIYFGSPPEDLLIQSVARMGLSRDRRAPTELDDAQQEELRNDPALAVLRKKRETYKGQLHDQGFQPLLKGQGTDLYKKYEDTKRKIGSTYQRLYRERLDAAYNEFHESIDTIEIARQLSGKAAVEVLTLPAVEFELRERATIAGMLFKPIQDDKARVRFVRTLAKLCHKQETRQPKAFKRKQVAPVACEANGSSYSNERKRCAEIFEKSPINQDGEIAEEELDVPKRRKVLGVQSGKLYPSVLPYPVCLICIGNEEFSYERRMRHVPRKDVLKKHVETHFQLPELQSGFACRHPSCSDMLVDSMHFKRHALNIHGVSH</sequence>
<dbReference type="Proteomes" id="UP000799423">
    <property type="component" value="Unassembled WGS sequence"/>
</dbReference>
<dbReference type="PANTHER" id="PTHR37535">
    <property type="entry name" value="FLUG DOMAIN PROTEIN"/>
    <property type="match status" value="1"/>
</dbReference>
<dbReference type="AlphaFoldDB" id="A0A6A7ANM1"/>
<dbReference type="InterPro" id="IPR021842">
    <property type="entry name" value="DUF3435"/>
</dbReference>
<dbReference type="PROSITE" id="PS00028">
    <property type="entry name" value="ZINC_FINGER_C2H2_1"/>
    <property type="match status" value="1"/>
</dbReference>
<evidence type="ECO:0000259" key="1">
    <source>
        <dbReference type="PROSITE" id="PS00028"/>
    </source>
</evidence>
<keyword evidence="3" id="KW-1185">Reference proteome</keyword>
<dbReference type="Pfam" id="PF11917">
    <property type="entry name" value="DUF3435"/>
    <property type="match status" value="1"/>
</dbReference>
<organism evidence="2 3">
    <name type="scientific">Plenodomus tracheiphilus IPT5</name>
    <dbReference type="NCBI Taxonomy" id="1408161"/>
    <lineage>
        <taxon>Eukaryota</taxon>
        <taxon>Fungi</taxon>
        <taxon>Dikarya</taxon>
        <taxon>Ascomycota</taxon>
        <taxon>Pezizomycotina</taxon>
        <taxon>Dothideomycetes</taxon>
        <taxon>Pleosporomycetidae</taxon>
        <taxon>Pleosporales</taxon>
        <taxon>Pleosporineae</taxon>
        <taxon>Leptosphaeriaceae</taxon>
        <taxon>Plenodomus</taxon>
    </lineage>
</organism>
<proteinExistence type="predicted"/>
<feature type="domain" description="C2H2-type" evidence="1">
    <location>
        <begin position="313"/>
        <end position="336"/>
    </location>
</feature>
<accession>A0A6A7ANM1</accession>
<dbReference type="EMBL" id="MU006388">
    <property type="protein sequence ID" value="KAF2844334.1"/>
    <property type="molecule type" value="Genomic_DNA"/>
</dbReference>
<reference evidence="2" key="1">
    <citation type="submission" date="2020-01" db="EMBL/GenBank/DDBJ databases">
        <authorList>
            <consortium name="DOE Joint Genome Institute"/>
            <person name="Haridas S."/>
            <person name="Albert R."/>
            <person name="Binder M."/>
            <person name="Bloem J."/>
            <person name="Labutti K."/>
            <person name="Salamov A."/>
            <person name="Andreopoulos B."/>
            <person name="Baker S.E."/>
            <person name="Barry K."/>
            <person name="Bills G."/>
            <person name="Bluhm B.H."/>
            <person name="Cannon C."/>
            <person name="Castanera R."/>
            <person name="Culley D.E."/>
            <person name="Daum C."/>
            <person name="Ezra D."/>
            <person name="Gonzalez J.B."/>
            <person name="Henrissat B."/>
            <person name="Kuo A."/>
            <person name="Liang C."/>
            <person name="Lipzen A."/>
            <person name="Lutzoni F."/>
            <person name="Magnuson J."/>
            <person name="Mondo S."/>
            <person name="Nolan M."/>
            <person name="Ohm R."/>
            <person name="Pangilinan J."/>
            <person name="Park H.-J."/>
            <person name="Ramirez L."/>
            <person name="Alfaro M."/>
            <person name="Sun H."/>
            <person name="Tritt A."/>
            <person name="Yoshinaga Y."/>
            <person name="Zwiers L.-H."/>
            <person name="Turgeon B.G."/>
            <person name="Goodwin S.B."/>
            <person name="Spatafora J.W."/>
            <person name="Crous P.W."/>
            <person name="Grigoriev I.V."/>
        </authorList>
    </citation>
    <scope>NUCLEOTIDE SEQUENCE</scope>
    <source>
        <strain evidence="2">IPT5</strain>
    </source>
</reference>
<dbReference type="InterPro" id="IPR013087">
    <property type="entry name" value="Znf_C2H2_type"/>
</dbReference>
<gene>
    <name evidence="2" type="ORF">T440DRAFT_26667</name>
</gene>
<dbReference type="OrthoDB" id="5426797at2759"/>